<protein>
    <submittedName>
        <fullName evidence="1">Uncharacterized protein</fullName>
    </submittedName>
</protein>
<name>A0A8T0RBZ1_PANVG</name>
<evidence type="ECO:0000313" key="1">
    <source>
        <dbReference type="EMBL" id="KAG2582413.1"/>
    </source>
</evidence>
<keyword evidence="2" id="KW-1185">Reference proteome</keyword>
<comment type="caution">
    <text evidence="1">The sequence shown here is derived from an EMBL/GenBank/DDBJ whole genome shotgun (WGS) entry which is preliminary data.</text>
</comment>
<dbReference type="AlphaFoldDB" id="A0A8T0RBZ1"/>
<sequence>MGKNTGCCQTTPTKVHISLGTKYNSKPRHVASCITKVISMSNIACQDHQRDTNDFSS</sequence>
<proteinExistence type="predicted"/>
<accession>A0A8T0RBZ1</accession>
<dbReference type="EMBL" id="CM029047">
    <property type="protein sequence ID" value="KAG2582413.1"/>
    <property type="molecule type" value="Genomic_DNA"/>
</dbReference>
<dbReference type="Proteomes" id="UP000823388">
    <property type="component" value="Chromosome 6K"/>
</dbReference>
<reference evidence="1" key="1">
    <citation type="submission" date="2020-05" db="EMBL/GenBank/DDBJ databases">
        <title>WGS assembly of Panicum virgatum.</title>
        <authorList>
            <person name="Lovell J.T."/>
            <person name="Jenkins J."/>
            <person name="Shu S."/>
            <person name="Juenger T.E."/>
            <person name="Schmutz J."/>
        </authorList>
    </citation>
    <scope>NUCLEOTIDE SEQUENCE</scope>
    <source>
        <strain evidence="1">AP13</strain>
    </source>
</reference>
<organism evidence="1 2">
    <name type="scientific">Panicum virgatum</name>
    <name type="common">Blackwell switchgrass</name>
    <dbReference type="NCBI Taxonomy" id="38727"/>
    <lineage>
        <taxon>Eukaryota</taxon>
        <taxon>Viridiplantae</taxon>
        <taxon>Streptophyta</taxon>
        <taxon>Embryophyta</taxon>
        <taxon>Tracheophyta</taxon>
        <taxon>Spermatophyta</taxon>
        <taxon>Magnoliopsida</taxon>
        <taxon>Liliopsida</taxon>
        <taxon>Poales</taxon>
        <taxon>Poaceae</taxon>
        <taxon>PACMAD clade</taxon>
        <taxon>Panicoideae</taxon>
        <taxon>Panicodae</taxon>
        <taxon>Paniceae</taxon>
        <taxon>Panicinae</taxon>
        <taxon>Panicum</taxon>
        <taxon>Panicum sect. Hiantes</taxon>
    </lineage>
</organism>
<evidence type="ECO:0000313" key="2">
    <source>
        <dbReference type="Proteomes" id="UP000823388"/>
    </source>
</evidence>
<gene>
    <name evidence="1" type="ORF">PVAP13_6KG103470</name>
</gene>